<protein>
    <submittedName>
        <fullName evidence="1">Uncharacterized protein</fullName>
    </submittedName>
</protein>
<gene>
    <name evidence="1" type="ORF">FQ775_10065</name>
</gene>
<proteinExistence type="predicted"/>
<evidence type="ECO:0000313" key="2">
    <source>
        <dbReference type="Proteomes" id="UP000321389"/>
    </source>
</evidence>
<keyword evidence="2" id="KW-1185">Reference proteome</keyword>
<dbReference type="KEGG" id="niy:FQ775_10065"/>
<evidence type="ECO:0000313" key="1">
    <source>
        <dbReference type="EMBL" id="QDZ00700.1"/>
    </source>
</evidence>
<dbReference type="OrthoDB" id="8116599at2"/>
<sequence length="86" mass="9685">MTRAIDTTGAAARHNMLLRVECLICGHVGHHRAQVVAQAVGYGCPLDNLPFVCSRCRSRKVRTAPQEFHPDRPPKVTVWVPMQLRR</sequence>
<dbReference type="AlphaFoldDB" id="A0A5B8KZ38"/>
<dbReference type="EMBL" id="CP042301">
    <property type="protein sequence ID" value="QDZ00700.1"/>
    <property type="molecule type" value="Genomic_DNA"/>
</dbReference>
<organism evidence="1 2">
    <name type="scientific">Nitratireductor mangrovi</name>
    <dbReference type="NCBI Taxonomy" id="2599600"/>
    <lineage>
        <taxon>Bacteria</taxon>
        <taxon>Pseudomonadati</taxon>
        <taxon>Pseudomonadota</taxon>
        <taxon>Alphaproteobacteria</taxon>
        <taxon>Hyphomicrobiales</taxon>
        <taxon>Phyllobacteriaceae</taxon>
        <taxon>Nitratireductor</taxon>
    </lineage>
</organism>
<dbReference type="Proteomes" id="UP000321389">
    <property type="component" value="Chromosome"/>
</dbReference>
<reference evidence="1" key="1">
    <citation type="submission" date="2020-04" db="EMBL/GenBank/DDBJ databases">
        <title>Nitratireductor sp. nov. isolated from mangrove soil.</title>
        <authorList>
            <person name="Ye Y."/>
        </authorList>
    </citation>
    <scope>NUCLEOTIDE SEQUENCE</scope>
    <source>
        <strain evidence="1">SY7</strain>
    </source>
</reference>
<name>A0A5B8KZ38_9HYPH</name>
<accession>A0A5B8KZ38</accession>
<dbReference type="RefSeq" id="WP_146299346.1">
    <property type="nucleotide sequence ID" value="NZ_CP042301.2"/>
</dbReference>